<proteinExistence type="predicted"/>
<dbReference type="PANTHER" id="PTHR30329:SF21">
    <property type="entry name" value="LIPOPROTEIN YIAD-RELATED"/>
    <property type="match status" value="1"/>
</dbReference>
<evidence type="ECO:0000256" key="2">
    <source>
        <dbReference type="ARBA" id="ARBA00023136"/>
    </source>
</evidence>
<dbReference type="SUPFAM" id="SSF48452">
    <property type="entry name" value="TPR-like"/>
    <property type="match status" value="1"/>
</dbReference>
<evidence type="ECO:0000313" key="7">
    <source>
        <dbReference type="Proteomes" id="UP000625780"/>
    </source>
</evidence>
<dbReference type="InterPro" id="IPR036737">
    <property type="entry name" value="OmpA-like_sf"/>
</dbReference>
<keyword evidence="3" id="KW-0998">Cell outer membrane</keyword>
<dbReference type="EMBL" id="BMFH01000001">
    <property type="protein sequence ID" value="GGD46040.1"/>
    <property type="molecule type" value="Genomic_DNA"/>
</dbReference>
<sequence length="614" mass="69041">MENNYPLAVREYIKEMRVKPLTNQQYCNMAEAYLKMENYEQASLRYSEVYERDSVLPAYHLNKMLQAFKMTGGLGSVREFLQQNPGKLSPELVENALLNIDLQSSSGDTRSTAKIFNLNNNSPFADFAPSFYRDQLLFTSARGSESQRRGGADQPSSFLNIFNARLDNKGDAIGTRTFSNIPSFDYHQGTPFYSEDLDAVFYIRSNEANGNLVFDEYGKNSLALGSADKNGNFRFLLKDLSISFYYPYYETESGKLYFAANFEGGYGGTDLYFVYTNNGLIMSSPVNLGPHINTPGNEIAPYIFEGSLYFASDIFYGLGGMDSYKSEILEDNEYSIPVNLGRDLNSEKDDFGLIIQNYQENSLIGYFASNRPGGKGSDDLYGFVIDDKPGIKTFTLYGSVVNLSTNDRISQAEVRLLDQTGKVLKEVITDDRGAFRIEVPWQESIKVQAAKGRHSTFSESFLEDDLQTIQGTPFNMGIVSIDDLVEETEDQAVLKLNKFYFDKGRSTITPEIAQELDKVVDAVARFPQLQLRIESHTDSRGGSATNFRISQSRADAIKNYLENNGVSPSNILYSIGYGEDKLLNDCTDGAFCMDSFHKKNERQLIVVLNYDLLF</sequence>
<feature type="domain" description="OmpA-like" evidence="5">
    <location>
        <begin position="488"/>
        <end position="611"/>
    </location>
</feature>
<dbReference type="CDD" id="cd07185">
    <property type="entry name" value="OmpA_C-like"/>
    <property type="match status" value="1"/>
</dbReference>
<dbReference type="InterPro" id="IPR050330">
    <property type="entry name" value="Bact_OuterMem_StrucFunc"/>
</dbReference>
<dbReference type="Gene3D" id="3.30.1330.60">
    <property type="entry name" value="OmpA-like domain"/>
    <property type="match status" value="1"/>
</dbReference>
<dbReference type="InterPro" id="IPR006664">
    <property type="entry name" value="OMP_bac"/>
</dbReference>
<dbReference type="InterPro" id="IPR011990">
    <property type="entry name" value="TPR-like_helical_dom_sf"/>
</dbReference>
<dbReference type="Proteomes" id="UP000625780">
    <property type="component" value="Unassembled WGS sequence"/>
</dbReference>
<gene>
    <name evidence="6" type="ORF">GCM10011361_11260</name>
</gene>
<dbReference type="SUPFAM" id="SSF103088">
    <property type="entry name" value="OmpA-like"/>
    <property type="match status" value="1"/>
</dbReference>
<evidence type="ECO:0000259" key="5">
    <source>
        <dbReference type="PROSITE" id="PS51123"/>
    </source>
</evidence>
<dbReference type="RefSeq" id="WP_229732493.1">
    <property type="nucleotide sequence ID" value="NZ_BMFH01000001.1"/>
</dbReference>
<organism evidence="6 7">
    <name type="scientific">Muriicola marianensis</name>
    <dbReference type="NCBI Taxonomy" id="1324801"/>
    <lineage>
        <taxon>Bacteria</taxon>
        <taxon>Pseudomonadati</taxon>
        <taxon>Bacteroidota</taxon>
        <taxon>Flavobacteriia</taxon>
        <taxon>Flavobacteriales</taxon>
        <taxon>Flavobacteriaceae</taxon>
        <taxon>Muriicola</taxon>
    </lineage>
</organism>
<dbReference type="PRINTS" id="PR01021">
    <property type="entry name" value="OMPADOMAIN"/>
</dbReference>
<dbReference type="PROSITE" id="PS51123">
    <property type="entry name" value="OMPA_2"/>
    <property type="match status" value="1"/>
</dbReference>
<keyword evidence="7" id="KW-1185">Reference proteome</keyword>
<evidence type="ECO:0000256" key="3">
    <source>
        <dbReference type="ARBA" id="ARBA00023237"/>
    </source>
</evidence>
<keyword evidence="2 4" id="KW-0472">Membrane</keyword>
<dbReference type="Pfam" id="PF00691">
    <property type="entry name" value="OmpA"/>
    <property type="match status" value="1"/>
</dbReference>
<evidence type="ECO:0000313" key="6">
    <source>
        <dbReference type="EMBL" id="GGD46040.1"/>
    </source>
</evidence>
<accession>A0ABQ1QVV9</accession>
<evidence type="ECO:0000256" key="1">
    <source>
        <dbReference type="ARBA" id="ARBA00004442"/>
    </source>
</evidence>
<protein>
    <submittedName>
        <fullName evidence="6">Cell envelope biogenesis protein OmpA</fullName>
    </submittedName>
</protein>
<comment type="caution">
    <text evidence="6">The sequence shown here is derived from an EMBL/GenBank/DDBJ whole genome shotgun (WGS) entry which is preliminary data.</text>
</comment>
<evidence type="ECO:0000256" key="4">
    <source>
        <dbReference type="PROSITE-ProRule" id="PRU00473"/>
    </source>
</evidence>
<reference evidence="7" key="1">
    <citation type="journal article" date="2019" name="Int. J. Syst. Evol. Microbiol.">
        <title>The Global Catalogue of Microorganisms (GCM) 10K type strain sequencing project: providing services to taxonomists for standard genome sequencing and annotation.</title>
        <authorList>
            <consortium name="The Broad Institute Genomics Platform"/>
            <consortium name="The Broad Institute Genome Sequencing Center for Infectious Disease"/>
            <person name="Wu L."/>
            <person name="Ma J."/>
        </authorList>
    </citation>
    <scope>NUCLEOTIDE SEQUENCE [LARGE SCALE GENOMIC DNA]</scope>
    <source>
        <strain evidence="7">CGMCC 1.12606</strain>
    </source>
</reference>
<name>A0ABQ1QVV9_9FLAO</name>
<comment type="subcellular location">
    <subcellularLocation>
        <location evidence="1">Cell outer membrane</location>
    </subcellularLocation>
</comment>
<dbReference type="PANTHER" id="PTHR30329">
    <property type="entry name" value="STATOR ELEMENT OF FLAGELLAR MOTOR COMPLEX"/>
    <property type="match status" value="1"/>
</dbReference>
<dbReference type="InterPro" id="IPR006665">
    <property type="entry name" value="OmpA-like"/>
</dbReference>